<sequence>MSGRRKLLLVAVAVLLVAAFLGALGLGHAGRGDPADAGALGWLGRLGGDGTAVDPATVRADCDRTGDVLSFVGGCALRVDDPGGLRTLVLRSRAAFAVTAPAPGDADLTVRDDVTPADGGDAVATIAVDRATEVGLGCPGGVPCTVTIATS</sequence>
<dbReference type="EMBL" id="MZMV01000114">
    <property type="protein sequence ID" value="OWU97078.1"/>
    <property type="molecule type" value="Genomic_DNA"/>
</dbReference>
<proteinExistence type="predicted"/>
<organism evidence="1 2">
    <name type="scientific">Micromonospora wenchangensis</name>
    <dbReference type="NCBI Taxonomy" id="1185415"/>
    <lineage>
        <taxon>Bacteria</taxon>
        <taxon>Bacillati</taxon>
        <taxon>Actinomycetota</taxon>
        <taxon>Actinomycetes</taxon>
        <taxon>Micromonosporales</taxon>
        <taxon>Micromonosporaceae</taxon>
        <taxon>Micromonospora</taxon>
    </lineage>
</organism>
<dbReference type="AlphaFoldDB" id="A0A246R8K7"/>
<comment type="caution">
    <text evidence="1">The sequence shown here is derived from an EMBL/GenBank/DDBJ whole genome shotgun (WGS) entry which is preliminary data.</text>
</comment>
<evidence type="ECO:0000313" key="1">
    <source>
        <dbReference type="EMBL" id="OWU97078.1"/>
    </source>
</evidence>
<reference evidence="1 2" key="1">
    <citation type="submission" date="2017-03" db="EMBL/GenBank/DDBJ databases">
        <title>Whole genome sequence of Micromonospora wenchangensis, isolated from mangrove soil.</title>
        <authorList>
            <person name="Yang H."/>
        </authorList>
    </citation>
    <scope>NUCLEOTIDE SEQUENCE [LARGE SCALE GENOMIC DNA]</scope>
    <source>
        <strain evidence="1 2">CCTCC AA 2012002</strain>
    </source>
</reference>
<accession>A0A246R8K7</accession>
<dbReference type="OrthoDB" id="3405151at2"/>
<evidence type="ECO:0000313" key="2">
    <source>
        <dbReference type="Proteomes" id="UP000197174"/>
    </source>
</evidence>
<name>A0A246R8K7_9ACTN</name>
<dbReference type="Proteomes" id="UP000197174">
    <property type="component" value="Unassembled WGS sequence"/>
</dbReference>
<gene>
    <name evidence="1" type="ORF">B5D80_32175</name>
</gene>
<dbReference type="RefSeq" id="WP_088647672.1">
    <property type="nucleotide sequence ID" value="NZ_MZMV01000114.1"/>
</dbReference>
<keyword evidence="2" id="KW-1185">Reference proteome</keyword>
<protein>
    <submittedName>
        <fullName evidence="1">Uncharacterized protein</fullName>
    </submittedName>
</protein>